<organism evidence="1 2">
    <name type="scientific">Kickxella alabastrina</name>
    <dbReference type="NCBI Taxonomy" id="61397"/>
    <lineage>
        <taxon>Eukaryota</taxon>
        <taxon>Fungi</taxon>
        <taxon>Fungi incertae sedis</taxon>
        <taxon>Zoopagomycota</taxon>
        <taxon>Kickxellomycotina</taxon>
        <taxon>Kickxellomycetes</taxon>
        <taxon>Kickxellales</taxon>
        <taxon>Kickxellaceae</taxon>
        <taxon>Kickxella</taxon>
    </lineage>
</organism>
<accession>A0ACC1I9H6</accession>
<comment type="caution">
    <text evidence="1">The sequence shown here is derived from an EMBL/GenBank/DDBJ whole genome shotgun (WGS) entry which is preliminary data.</text>
</comment>
<keyword evidence="2" id="KW-1185">Reference proteome</keyword>
<reference evidence="1" key="1">
    <citation type="submission" date="2022-07" db="EMBL/GenBank/DDBJ databases">
        <title>Phylogenomic reconstructions and comparative analyses of Kickxellomycotina fungi.</title>
        <authorList>
            <person name="Reynolds N.K."/>
            <person name="Stajich J.E."/>
            <person name="Barry K."/>
            <person name="Grigoriev I.V."/>
            <person name="Crous P."/>
            <person name="Smith M.E."/>
        </authorList>
    </citation>
    <scope>NUCLEOTIDE SEQUENCE</scope>
    <source>
        <strain evidence="1">Benny 63K</strain>
    </source>
</reference>
<evidence type="ECO:0000313" key="2">
    <source>
        <dbReference type="Proteomes" id="UP001150581"/>
    </source>
</evidence>
<evidence type="ECO:0000313" key="1">
    <source>
        <dbReference type="EMBL" id="KAJ1888087.1"/>
    </source>
</evidence>
<name>A0ACC1I9H6_9FUNG</name>
<dbReference type="Proteomes" id="UP001150581">
    <property type="component" value="Unassembled WGS sequence"/>
</dbReference>
<sequence>MLSGSIFTGPLTDKFGFRAVSLVDTIICSTAVLLASFTNALWQLVLTQGIVFGIGAACIFSPSVSLMSQWHYKTRPLATGIAVAGSGTGGMLFTEITQKLMETVGYKWTLRILALILLCVSRSAGLFYKRRVPVPKGGIDFIAITKDVRLIVVGMAGFFVNTGLYML</sequence>
<proteinExistence type="predicted"/>
<dbReference type="EMBL" id="JANBPG010001833">
    <property type="protein sequence ID" value="KAJ1888087.1"/>
    <property type="molecule type" value="Genomic_DNA"/>
</dbReference>
<protein>
    <submittedName>
        <fullName evidence="1">Uncharacterized protein</fullName>
    </submittedName>
</protein>
<gene>
    <name evidence="1" type="ORF">LPJ66_008748</name>
</gene>